<comment type="caution">
    <text evidence="2">The sequence shown here is derived from an EMBL/GenBank/DDBJ whole genome shotgun (WGS) entry which is preliminary data.</text>
</comment>
<feature type="compositionally biased region" description="Basic residues" evidence="1">
    <location>
        <begin position="64"/>
        <end position="80"/>
    </location>
</feature>
<protein>
    <submittedName>
        <fullName evidence="2">Uncharacterized protein</fullName>
    </submittedName>
</protein>
<dbReference type="VEuPathDB" id="FungiDB:P175DRAFT_0143041"/>
<organism evidence="2 3">
    <name type="scientific">Aspergillus ochraceoroseus IBT 24754</name>
    <dbReference type="NCBI Taxonomy" id="1392256"/>
    <lineage>
        <taxon>Eukaryota</taxon>
        <taxon>Fungi</taxon>
        <taxon>Dikarya</taxon>
        <taxon>Ascomycota</taxon>
        <taxon>Pezizomycotina</taxon>
        <taxon>Eurotiomycetes</taxon>
        <taxon>Eurotiomycetidae</taxon>
        <taxon>Eurotiales</taxon>
        <taxon>Aspergillaceae</taxon>
        <taxon>Aspergillus</taxon>
        <taxon>Aspergillus subgen. Nidulantes</taxon>
    </lineage>
</organism>
<dbReference type="AlphaFoldDB" id="A0A2T5M2F9"/>
<evidence type="ECO:0000256" key="1">
    <source>
        <dbReference type="SAM" id="MobiDB-lite"/>
    </source>
</evidence>
<name>A0A2T5M2F9_9EURO</name>
<sequence>MLAFGHLTVRCAVFQPFSPCSPSFQEFLGPFHKKRTLERDAGPTFAVSSRLSHSHPTPLLSRSSPHRKEREKKKKNNPRSKSRDERKKKEAVLFSLVLEEGLHLSAVACFAIPPPPLFFDTPRVPHVFFLSIPPSAPPSFFLMLLGWWPVRSPRRPPVTLPPFSLSLNLFPFWRSSLAMVERTKGFAPFCSGHGPSVDVAAVTHRLSGVTICVIMYVGNDRRDWNE</sequence>
<dbReference type="Proteomes" id="UP000244073">
    <property type="component" value="Unassembled WGS sequence"/>
</dbReference>
<feature type="region of interest" description="Disordered" evidence="1">
    <location>
        <begin position="46"/>
        <end position="86"/>
    </location>
</feature>
<dbReference type="RefSeq" id="XP_040754116.1">
    <property type="nucleotide sequence ID" value="XM_040892420.1"/>
</dbReference>
<evidence type="ECO:0000313" key="3">
    <source>
        <dbReference type="Proteomes" id="UP000244073"/>
    </source>
</evidence>
<evidence type="ECO:0000313" key="2">
    <source>
        <dbReference type="EMBL" id="PTU22724.1"/>
    </source>
</evidence>
<dbReference type="GeneID" id="63809302"/>
<accession>A0A2T5M2F9</accession>
<feature type="compositionally biased region" description="Polar residues" evidence="1">
    <location>
        <begin position="46"/>
        <end position="55"/>
    </location>
</feature>
<dbReference type="EMBL" id="MSFN02000002">
    <property type="protein sequence ID" value="PTU22724.1"/>
    <property type="molecule type" value="Genomic_DNA"/>
</dbReference>
<gene>
    <name evidence="2" type="ORF">P175DRAFT_0143041</name>
</gene>
<reference evidence="2 3" key="1">
    <citation type="journal article" date="2018" name="Proc. Natl. Acad. Sci. U.S.A.">
        <title>Linking secondary metabolites to gene clusters through genome sequencing of six diverse Aspergillus species.</title>
        <authorList>
            <person name="Kaerboelling I."/>
            <person name="Vesth T.C."/>
            <person name="Frisvad J.C."/>
            <person name="Nybo J.L."/>
            <person name="Theobald S."/>
            <person name="Kuo A."/>
            <person name="Bowyer P."/>
            <person name="Matsuda Y."/>
            <person name="Mondo S."/>
            <person name="Lyhne E.K."/>
            <person name="Kogle M.E."/>
            <person name="Clum A."/>
            <person name="Lipzen A."/>
            <person name="Salamov A."/>
            <person name="Ngan C.Y."/>
            <person name="Daum C."/>
            <person name="Chiniquy J."/>
            <person name="Barry K."/>
            <person name="LaButti K."/>
            <person name="Haridas S."/>
            <person name="Simmons B.A."/>
            <person name="Magnuson J.K."/>
            <person name="Mortensen U.H."/>
            <person name="Larsen T.O."/>
            <person name="Grigoriev I.V."/>
            <person name="Baker S.E."/>
            <person name="Andersen M.R."/>
        </authorList>
    </citation>
    <scope>NUCLEOTIDE SEQUENCE [LARGE SCALE GENOMIC DNA]</scope>
    <source>
        <strain evidence="2 3">IBT 24754</strain>
    </source>
</reference>
<proteinExistence type="predicted"/>